<dbReference type="InterPro" id="IPR036291">
    <property type="entry name" value="NAD(P)-bd_dom_sf"/>
</dbReference>
<reference evidence="3" key="2">
    <citation type="submission" date="2024-03" db="EMBL/GenBank/DDBJ databases">
        <title>The Genome Sequence of Enterococcus sp. DIV0205d.</title>
        <authorList>
            <consortium name="The Broad Institute Genomics Platform"/>
            <consortium name="The Broad Institute Microbial Omics Core"/>
            <consortium name="The Broad Institute Genomic Center for Infectious Diseases"/>
            <person name="Earl A."/>
            <person name="Manson A."/>
            <person name="Gilmore M."/>
            <person name="Schwartman J."/>
            <person name="Shea T."/>
            <person name="Abouelleil A."/>
            <person name="Cao P."/>
            <person name="Chapman S."/>
            <person name="Cusick C."/>
            <person name="Young S."/>
            <person name="Neafsey D."/>
            <person name="Nusbaum C."/>
            <person name="Birren B."/>
        </authorList>
    </citation>
    <scope>NUCLEOTIDE SEQUENCE</scope>
    <source>
        <strain evidence="3">7F3_DIV0205</strain>
    </source>
</reference>
<dbReference type="SUPFAM" id="SSF51735">
    <property type="entry name" value="NAD(P)-binding Rossmann-fold domains"/>
    <property type="match status" value="1"/>
</dbReference>
<dbReference type="Proteomes" id="UP000194948">
    <property type="component" value="Chromosome"/>
</dbReference>
<sequence>MNNILITGGAGFIGSTLANFYSKDHKVTVIDDLSMGSKSNLETTANLCFIEGSVTDHELMTEVLTQTQFDYIFHLAAIASVADSVARPLETHQINFDSVFQLLELVRNNQFGLKRLLFASSAAVYGDEPTLPKQEESVIRPLTPYAIDKFAAEKYVVDYYHLYDIPTSAVRFFNVYGPKQNPESPYSGVISIMMDRYKKLLNKEATTFTMFGDGTQSRDFVFIEDVIQALNLIATSQDSLGEVYNIGTGEAIDLNKLVSTINDLLEVDLPICYEEERSGDIKHSLADISKVKAVGYQPKYNIKSGLEKYVSYELANRDKEGLDN</sequence>
<dbReference type="RefSeq" id="WP_086313926.1">
    <property type="nucleotide sequence ID" value="NZ_CP147244.1"/>
</dbReference>
<gene>
    <name evidence="3" type="ORF">A5821_001475</name>
</gene>
<name>A0AAQ3W8V8_9ENTE</name>
<reference evidence="3" key="1">
    <citation type="submission" date="2017-05" db="EMBL/GenBank/DDBJ databases">
        <authorList>
            <consortium name="The Broad Institute Genomics Platform"/>
            <consortium name="The Broad Institute Genomic Center for Infectious Diseases"/>
            <person name="Earl A."/>
            <person name="Manson A."/>
            <person name="Schwartman J."/>
            <person name="Gilmore M."/>
            <person name="Abouelleil A."/>
            <person name="Cao P."/>
            <person name="Chapman S."/>
            <person name="Cusick C."/>
            <person name="Shea T."/>
            <person name="Young S."/>
            <person name="Neafsey D."/>
            <person name="Nusbaum C."/>
            <person name="Birren B."/>
        </authorList>
    </citation>
    <scope>NUCLEOTIDE SEQUENCE</scope>
    <source>
        <strain evidence="3">7F3_DIV0205</strain>
    </source>
</reference>
<protein>
    <submittedName>
        <fullName evidence="3">NAD-dependent epimerase/dehydratase</fullName>
    </submittedName>
</protein>
<evidence type="ECO:0000259" key="2">
    <source>
        <dbReference type="Pfam" id="PF01370"/>
    </source>
</evidence>
<evidence type="ECO:0000313" key="3">
    <source>
        <dbReference type="EMBL" id="WYK00379.1"/>
    </source>
</evidence>
<keyword evidence="4" id="KW-1185">Reference proteome</keyword>
<dbReference type="AlphaFoldDB" id="A0AAQ3W8V8"/>
<dbReference type="Gene3D" id="3.90.25.10">
    <property type="entry name" value="UDP-galactose 4-epimerase, domain 1"/>
    <property type="match status" value="1"/>
</dbReference>
<evidence type="ECO:0000256" key="1">
    <source>
        <dbReference type="ARBA" id="ARBA00007637"/>
    </source>
</evidence>
<dbReference type="Gene3D" id="3.40.50.720">
    <property type="entry name" value="NAD(P)-binding Rossmann-like Domain"/>
    <property type="match status" value="1"/>
</dbReference>
<accession>A0AAQ3W8V8</accession>
<comment type="similarity">
    <text evidence="1">Belongs to the NAD(P)-dependent epimerase/dehydratase family.</text>
</comment>
<dbReference type="InterPro" id="IPR001509">
    <property type="entry name" value="Epimerase_deHydtase"/>
</dbReference>
<evidence type="ECO:0000313" key="4">
    <source>
        <dbReference type="Proteomes" id="UP000194948"/>
    </source>
</evidence>
<proteinExistence type="inferred from homology"/>
<dbReference type="EMBL" id="CP147244">
    <property type="protein sequence ID" value="WYK00379.1"/>
    <property type="molecule type" value="Genomic_DNA"/>
</dbReference>
<dbReference type="PANTHER" id="PTHR43000">
    <property type="entry name" value="DTDP-D-GLUCOSE 4,6-DEHYDRATASE-RELATED"/>
    <property type="match status" value="1"/>
</dbReference>
<feature type="domain" description="NAD-dependent epimerase/dehydratase" evidence="2">
    <location>
        <begin position="4"/>
        <end position="247"/>
    </location>
</feature>
<dbReference type="Pfam" id="PF01370">
    <property type="entry name" value="Epimerase"/>
    <property type="match status" value="1"/>
</dbReference>
<organism evidence="3 4">
    <name type="scientific">Candidatus Enterococcus palustris</name>
    <dbReference type="NCBI Taxonomy" id="1834189"/>
    <lineage>
        <taxon>Bacteria</taxon>
        <taxon>Bacillati</taxon>
        <taxon>Bacillota</taxon>
        <taxon>Bacilli</taxon>
        <taxon>Lactobacillales</taxon>
        <taxon>Enterococcaceae</taxon>
        <taxon>Enterococcus</taxon>
    </lineage>
</organism>